<evidence type="ECO:0000256" key="1">
    <source>
        <dbReference type="SAM" id="Coils"/>
    </source>
</evidence>
<dbReference type="Proteomes" id="UP000623129">
    <property type="component" value="Unassembled WGS sequence"/>
</dbReference>
<proteinExistence type="predicted"/>
<sequence>MISNLIQSDATPCQDLVPGTTGCLIQEEMISNLVQFLQAGPCRHIIWGIIKGILEELSKFNIDNLDAFLKFSEYIGTTAIQTSGGDTSHWTTFCTTLANNIHEITVMCRPITCDSSLHEKIVKWEAELEKLKKLVQEESYIQHRVMERRVNRDRLISELYKKSAITIERNGGVGQEIKQHKNALEGMMKELMEVASKREEVSDECYRLGQSVMQSDLDRLQREINANAIYRHVCFTVKSLVDKLEKPTLLVPGFNNDLRILFGKY</sequence>
<organism evidence="2 3">
    <name type="scientific">Carex littledalei</name>
    <dbReference type="NCBI Taxonomy" id="544730"/>
    <lineage>
        <taxon>Eukaryota</taxon>
        <taxon>Viridiplantae</taxon>
        <taxon>Streptophyta</taxon>
        <taxon>Embryophyta</taxon>
        <taxon>Tracheophyta</taxon>
        <taxon>Spermatophyta</taxon>
        <taxon>Magnoliopsida</taxon>
        <taxon>Liliopsida</taxon>
        <taxon>Poales</taxon>
        <taxon>Cyperaceae</taxon>
        <taxon>Cyperoideae</taxon>
        <taxon>Cariceae</taxon>
        <taxon>Carex</taxon>
        <taxon>Carex subgen. Euthyceras</taxon>
    </lineage>
</organism>
<gene>
    <name evidence="2" type="ORF">FCM35_KLT15582</name>
</gene>
<comment type="caution">
    <text evidence="2">The sequence shown here is derived from an EMBL/GenBank/DDBJ whole genome shotgun (WGS) entry which is preliminary data.</text>
</comment>
<reference evidence="2" key="1">
    <citation type="submission" date="2020-01" db="EMBL/GenBank/DDBJ databases">
        <title>Genome sequence of Kobresia littledalei, the first chromosome-level genome in the family Cyperaceae.</title>
        <authorList>
            <person name="Qu G."/>
        </authorList>
    </citation>
    <scope>NUCLEOTIDE SEQUENCE</scope>
    <source>
        <strain evidence="2">C.B.Clarke</strain>
        <tissue evidence="2">Leaf</tissue>
    </source>
</reference>
<keyword evidence="3" id="KW-1185">Reference proteome</keyword>
<name>A0A833RIL1_9POAL</name>
<accession>A0A833RIL1</accession>
<evidence type="ECO:0000313" key="2">
    <source>
        <dbReference type="EMBL" id="KAF3339811.1"/>
    </source>
</evidence>
<protein>
    <submittedName>
        <fullName evidence="2">Uncharacterized protein</fullName>
    </submittedName>
</protein>
<evidence type="ECO:0000313" key="3">
    <source>
        <dbReference type="Proteomes" id="UP000623129"/>
    </source>
</evidence>
<dbReference type="AlphaFoldDB" id="A0A833RIL1"/>
<feature type="coiled-coil region" evidence="1">
    <location>
        <begin position="177"/>
        <end position="204"/>
    </location>
</feature>
<dbReference type="EMBL" id="SWLB01000003">
    <property type="protein sequence ID" value="KAF3339811.1"/>
    <property type="molecule type" value="Genomic_DNA"/>
</dbReference>
<keyword evidence="1" id="KW-0175">Coiled coil</keyword>